<dbReference type="Proteomes" id="UP000655868">
    <property type="component" value="Unassembled WGS sequence"/>
</dbReference>
<evidence type="ECO:0000313" key="2">
    <source>
        <dbReference type="Proteomes" id="UP000655868"/>
    </source>
</evidence>
<protein>
    <submittedName>
        <fullName evidence="1">Uncharacterized protein</fullName>
    </submittedName>
</protein>
<proteinExistence type="predicted"/>
<dbReference type="EMBL" id="JAEMNV010000009">
    <property type="protein sequence ID" value="MBJ8342033.1"/>
    <property type="molecule type" value="Genomic_DNA"/>
</dbReference>
<sequence>MSSPFLDPGIADGEKSIYSVRVGRNPSTSQLTSVIEHDNDAYVAYLESGSKDSFGIKVEQRFLRDNGRIATDSYRAESRFKDRVVSREEGFFTDTEHIPFGGELAPYPKGVMPLLGGLTLLRGMDFTRGAKMKLDFWMMFSITWPIEAKVEKRTTVDVEAGQFDTWQVNIRPSFNHINGLLDKVVAGFLPPFTAHFDTGASHRMIRFSFPTGPLPSHPKCVLELSA</sequence>
<dbReference type="AlphaFoldDB" id="A0A934U6L0"/>
<evidence type="ECO:0000313" key="1">
    <source>
        <dbReference type="EMBL" id="MBJ8342033.1"/>
    </source>
</evidence>
<gene>
    <name evidence="1" type="ORF">JGU71_24395</name>
</gene>
<accession>A0A934U6L0</accession>
<reference evidence="1" key="1">
    <citation type="submission" date="2020-12" db="EMBL/GenBank/DDBJ databases">
        <title>Antrihabitans popcorni sp. nov. and Antrihabitans auranticaus sp. nov., isolated from a larva cave.</title>
        <authorList>
            <person name="Lee S.D."/>
            <person name="Kim I.S."/>
        </authorList>
    </citation>
    <scope>NUCLEOTIDE SEQUENCE</scope>
    <source>
        <strain evidence="1">YC3-6</strain>
    </source>
</reference>
<comment type="caution">
    <text evidence="1">The sequence shown here is derived from an EMBL/GenBank/DDBJ whole genome shotgun (WGS) entry which is preliminary data.</text>
</comment>
<dbReference type="RefSeq" id="WP_199707234.1">
    <property type="nucleotide sequence ID" value="NZ_JAEMNV010000009.1"/>
</dbReference>
<organism evidence="1 2">
    <name type="scientific">Antrihabitans stalagmiti</name>
    <dbReference type="NCBI Taxonomy" id="2799499"/>
    <lineage>
        <taxon>Bacteria</taxon>
        <taxon>Bacillati</taxon>
        <taxon>Actinomycetota</taxon>
        <taxon>Actinomycetes</taxon>
        <taxon>Mycobacteriales</taxon>
        <taxon>Nocardiaceae</taxon>
        <taxon>Antrihabitans</taxon>
    </lineage>
</organism>
<name>A0A934U6L0_9NOCA</name>
<keyword evidence="2" id="KW-1185">Reference proteome</keyword>